<comment type="similarity">
    <text evidence="2">Belongs to the cyclin family.</text>
</comment>
<reference evidence="6" key="1">
    <citation type="submission" date="2016-11" db="UniProtKB">
        <authorList>
            <consortium name="WormBaseParasite"/>
        </authorList>
    </citation>
    <scope>IDENTIFICATION</scope>
</reference>
<dbReference type="Pfam" id="PF00134">
    <property type="entry name" value="Cyclin_N"/>
    <property type="match status" value="1"/>
</dbReference>
<dbReference type="InterPro" id="IPR043198">
    <property type="entry name" value="Cyclin/Ssn8"/>
</dbReference>
<keyword evidence="1 2" id="KW-0195">Cyclin</keyword>
<dbReference type="Proteomes" id="UP000095280">
    <property type="component" value="Unplaced"/>
</dbReference>
<feature type="compositionally biased region" description="Low complexity" evidence="3">
    <location>
        <begin position="57"/>
        <end position="71"/>
    </location>
</feature>
<feature type="compositionally biased region" description="Low complexity" evidence="3">
    <location>
        <begin position="15"/>
        <end position="26"/>
    </location>
</feature>
<organism evidence="5 6">
    <name type="scientific">Macrostomum lignano</name>
    <dbReference type="NCBI Taxonomy" id="282301"/>
    <lineage>
        <taxon>Eukaryota</taxon>
        <taxon>Metazoa</taxon>
        <taxon>Spiralia</taxon>
        <taxon>Lophotrochozoa</taxon>
        <taxon>Platyhelminthes</taxon>
        <taxon>Rhabditophora</taxon>
        <taxon>Macrostomorpha</taxon>
        <taxon>Macrostomida</taxon>
        <taxon>Macrostomidae</taxon>
        <taxon>Macrostomum</taxon>
    </lineage>
</organism>
<feature type="domain" description="Cyclin-like" evidence="4">
    <location>
        <begin position="115"/>
        <end position="217"/>
    </location>
</feature>
<dbReference type="AlphaFoldDB" id="A0A1I8H501"/>
<feature type="domain" description="Cyclin-like" evidence="4">
    <location>
        <begin position="229"/>
        <end position="309"/>
    </location>
</feature>
<evidence type="ECO:0000256" key="1">
    <source>
        <dbReference type="ARBA" id="ARBA00023127"/>
    </source>
</evidence>
<feature type="compositionally biased region" description="Low complexity" evidence="3">
    <location>
        <begin position="361"/>
        <end position="379"/>
    </location>
</feature>
<keyword evidence="5" id="KW-1185">Reference proteome</keyword>
<feature type="compositionally biased region" description="Basic residues" evidence="3">
    <location>
        <begin position="430"/>
        <end position="440"/>
    </location>
</feature>
<dbReference type="SMART" id="SM00385">
    <property type="entry name" value="CYCLIN"/>
    <property type="match status" value="2"/>
</dbReference>
<evidence type="ECO:0000313" key="6">
    <source>
        <dbReference type="WBParaSite" id="maker-uti_cns_0004369-snap-gene-0.20-mRNA-1"/>
    </source>
</evidence>
<dbReference type="WBParaSite" id="maker-uti_cns_0004369-snap-gene-0.20-mRNA-1">
    <property type="protein sequence ID" value="maker-uti_cns_0004369-snap-gene-0.20-mRNA-1"/>
    <property type="gene ID" value="maker-uti_cns_0004369-snap-gene-0.20"/>
</dbReference>
<feature type="compositionally biased region" description="Low complexity" evidence="3">
    <location>
        <begin position="339"/>
        <end position="351"/>
    </location>
</feature>
<sequence>MSAIAGVPTFSASAAAISNSSSTSQSVTGSRPPVPLLSAVPSAAGSASATNSPLRSQQQQQQPTQQQQQQPPELVCLTLKNVLLPPERLDPANSPSRLDGLSYSDEWNLRYMGCELIQSASILLKLPHVACATGQVLYQRFYYSRSLVRHHYEHTAMASIFLAAKIEEAPRRARDVINVFHHIRQFREKRPFTPLPLDNNYVNLKNQVIKAERRLLKELGFSVHVQHPHKIYAISKPMRALLSLQQRVRNYMNDSFRTHVFCQYSPEQVACGCILLSARKLRVPLPDDWMELLDCSYEQSVEICHTLLNLYARPPIDWSAAEAAVVEAKKGMDRAKAAAKSAGAASGQQQQLSGPDSASGTPVGVSSPAVAASSSTAGADSKSQKRSEFSPRQQHKSSSRSFSRDRRRRHRRRDGGGGGGGGQRDSRGVQQHRGKRRHRDRPNGHGGGGGYGVPAAHKRRR</sequence>
<dbReference type="GO" id="GO:0006357">
    <property type="term" value="P:regulation of transcription by RNA polymerase II"/>
    <property type="evidence" value="ECO:0007669"/>
    <property type="project" value="InterPro"/>
</dbReference>
<dbReference type="PANTHER" id="PTHR10026">
    <property type="entry name" value="CYCLIN"/>
    <property type="match status" value="1"/>
</dbReference>
<protein>
    <submittedName>
        <fullName evidence="6">CYCLIN domain-containing protein</fullName>
    </submittedName>
</protein>
<evidence type="ECO:0000256" key="3">
    <source>
        <dbReference type="SAM" id="MobiDB-lite"/>
    </source>
</evidence>
<evidence type="ECO:0000313" key="5">
    <source>
        <dbReference type="Proteomes" id="UP000095280"/>
    </source>
</evidence>
<accession>A0A1I8H501</accession>
<feature type="compositionally biased region" description="Low complexity" evidence="3">
    <location>
        <begin position="38"/>
        <end position="49"/>
    </location>
</feature>
<feature type="region of interest" description="Disordered" evidence="3">
    <location>
        <begin position="15"/>
        <end position="71"/>
    </location>
</feature>
<dbReference type="InterPro" id="IPR036915">
    <property type="entry name" value="Cyclin-like_sf"/>
</dbReference>
<dbReference type="InterPro" id="IPR013763">
    <property type="entry name" value="Cyclin-like_dom"/>
</dbReference>
<feature type="region of interest" description="Disordered" evidence="3">
    <location>
        <begin position="339"/>
        <end position="461"/>
    </location>
</feature>
<dbReference type="PIRSF" id="PIRSF036580">
    <property type="entry name" value="Cyclin_L"/>
    <property type="match status" value="1"/>
</dbReference>
<dbReference type="SUPFAM" id="SSF47954">
    <property type="entry name" value="Cyclin-like"/>
    <property type="match status" value="2"/>
</dbReference>
<dbReference type="Gene3D" id="1.10.472.10">
    <property type="entry name" value="Cyclin-like"/>
    <property type="match status" value="2"/>
</dbReference>
<evidence type="ECO:0000256" key="2">
    <source>
        <dbReference type="RuleBase" id="RU000383"/>
    </source>
</evidence>
<dbReference type="GO" id="GO:0016538">
    <property type="term" value="F:cyclin-dependent protein serine/threonine kinase regulator activity"/>
    <property type="evidence" value="ECO:0007669"/>
    <property type="project" value="InterPro"/>
</dbReference>
<name>A0A1I8H501_9PLAT</name>
<dbReference type="InterPro" id="IPR006671">
    <property type="entry name" value="Cyclin_N"/>
</dbReference>
<evidence type="ECO:0000259" key="4">
    <source>
        <dbReference type="SMART" id="SM00385"/>
    </source>
</evidence>
<proteinExistence type="inferred from homology"/>